<dbReference type="InterPro" id="IPR032874">
    <property type="entry name" value="DDE_dom"/>
</dbReference>
<keyword evidence="3" id="KW-0233">DNA recombination</keyword>
<dbReference type="OrthoDB" id="5605827at2"/>
<dbReference type="AlphaFoldDB" id="A0A1L6TI61"/>
<dbReference type="InterPro" id="IPR052183">
    <property type="entry name" value="IS_Transposase"/>
</dbReference>
<keyword evidence="1" id="KW-0815">Transposition</keyword>
<dbReference type="Proteomes" id="UP000029558">
    <property type="component" value="Plasmid pPSB1-3"/>
</dbReference>
<proteinExistence type="predicted"/>
<evidence type="ECO:0000256" key="2">
    <source>
        <dbReference type="ARBA" id="ARBA00023125"/>
    </source>
</evidence>
<name>A0A1L6TI61_PISSA</name>
<protein>
    <submittedName>
        <fullName evidence="5">Transposase</fullName>
    </submittedName>
</protein>
<dbReference type="InterPro" id="IPR047930">
    <property type="entry name" value="Transpos_IS6"/>
</dbReference>
<gene>
    <name evidence="5" type="ORF">KU39_3p223</name>
</gene>
<dbReference type="EMBL" id="CP012511">
    <property type="protein sequence ID" value="ALB24685.1"/>
    <property type="molecule type" value="Genomic_DNA"/>
</dbReference>
<reference evidence="5 6" key="1">
    <citation type="journal article" date="2014" name="Genome Announc.">
        <title>Comparative Genome Analysis of Two Isolates of the Fish Pathogen Piscirickettsia salmonis from Different Hosts Reveals Major Differences in Virulence-Associated Secretion Systems.</title>
        <authorList>
            <person name="Bohle H."/>
            <person name="Henriquez P."/>
            <person name="Grothusen H."/>
            <person name="Navas E."/>
            <person name="Sandoval A."/>
            <person name="Bustamante F."/>
            <person name="Bustos P."/>
            <person name="Mancilla M."/>
        </authorList>
    </citation>
    <scope>NUCLEOTIDE SEQUENCE [LARGE SCALE GENOMIC DNA]</scope>
    <source>
        <strain evidence="6">B1-32597</strain>
    </source>
</reference>
<evidence type="ECO:0000256" key="3">
    <source>
        <dbReference type="ARBA" id="ARBA00023172"/>
    </source>
</evidence>
<dbReference type="NCBIfam" id="NF033587">
    <property type="entry name" value="transpos_IS6"/>
    <property type="match status" value="1"/>
</dbReference>
<evidence type="ECO:0000313" key="6">
    <source>
        <dbReference type="Proteomes" id="UP000029558"/>
    </source>
</evidence>
<evidence type="ECO:0000256" key="1">
    <source>
        <dbReference type="ARBA" id="ARBA00022578"/>
    </source>
</evidence>
<dbReference type="PANTHER" id="PTHR35528">
    <property type="entry name" value="BLL1675 PROTEIN"/>
    <property type="match status" value="1"/>
</dbReference>
<keyword evidence="5" id="KW-0614">Plasmid</keyword>
<dbReference type="Pfam" id="PF13610">
    <property type="entry name" value="DDE_Tnp_IS240"/>
    <property type="match status" value="1"/>
</dbReference>
<dbReference type="PANTHER" id="PTHR35528:SF3">
    <property type="entry name" value="BLL1675 PROTEIN"/>
    <property type="match status" value="1"/>
</dbReference>
<evidence type="ECO:0000259" key="4">
    <source>
        <dbReference type="Pfam" id="PF13610"/>
    </source>
</evidence>
<dbReference type="InterPro" id="IPR012337">
    <property type="entry name" value="RNaseH-like_sf"/>
</dbReference>
<sequence>MVKRKRFKKNQPFKWKHYSGEIILWLVRWYGRYALSYRDLKEIAAERGLEIERSTICRWVHEYGSQIAKRLRPHFRQTCASWRLDETLVKIKGRWYYLYRAIDKYGNTLDWMLSRHQNAKAAMRFFKKAIAQPYVKSPRIVNVDKHASFPPAHQKAKDEGVFSRRCKLRRVKYLNNCIENDHKAVKRKSRFRQWYQSLSTARSTIDVMEAMRMVQKGQLRYIKKQDICAQNQLIDKLFGLAASF</sequence>
<organism evidence="5 6">
    <name type="scientific">Piscirickettsia salmonis</name>
    <dbReference type="NCBI Taxonomy" id="1238"/>
    <lineage>
        <taxon>Bacteria</taxon>
        <taxon>Pseudomonadati</taxon>
        <taxon>Pseudomonadota</taxon>
        <taxon>Gammaproteobacteria</taxon>
        <taxon>Thiotrichales</taxon>
        <taxon>Piscirickettsiaceae</taxon>
        <taxon>Piscirickettsia</taxon>
    </lineage>
</organism>
<geneLocation type="plasmid" evidence="5 6">
    <name>pPSB1-3</name>
</geneLocation>
<feature type="domain" description="DDE" evidence="4">
    <location>
        <begin position="80"/>
        <end position="218"/>
    </location>
</feature>
<accession>A0A1L6TI61</accession>
<keyword evidence="2" id="KW-0238">DNA-binding</keyword>
<dbReference type="SUPFAM" id="SSF53098">
    <property type="entry name" value="Ribonuclease H-like"/>
    <property type="match status" value="1"/>
</dbReference>
<evidence type="ECO:0000313" key="5">
    <source>
        <dbReference type="EMBL" id="ALB24685.1"/>
    </source>
</evidence>
<dbReference type="RefSeq" id="WP_036771649.1">
    <property type="nucleotide sequence ID" value="NZ_CP012511.1"/>
</dbReference>